<accession>A0A2T3KJX9</accession>
<evidence type="ECO:0000313" key="2">
    <source>
        <dbReference type="Proteomes" id="UP000241426"/>
    </source>
</evidence>
<name>A0A0B7JG65_9GAMM</name>
<evidence type="ECO:0000313" key="1">
    <source>
        <dbReference type="EMBL" id="PSU99889.1"/>
    </source>
</evidence>
<organism evidence="1 2">
    <name type="scientific">Photobacterium kishitanii</name>
    <dbReference type="NCBI Taxonomy" id="318456"/>
    <lineage>
        <taxon>Bacteria</taxon>
        <taxon>Pseudomonadati</taxon>
        <taxon>Pseudomonadota</taxon>
        <taxon>Gammaproteobacteria</taxon>
        <taxon>Vibrionales</taxon>
        <taxon>Vibrionaceae</taxon>
        <taxon>Photobacterium</taxon>
    </lineage>
</organism>
<dbReference type="Pfam" id="PF11661">
    <property type="entry name" value="DUF2986"/>
    <property type="match status" value="1"/>
</dbReference>
<gene>
    <name evidence="1" type="ORF">C9J27_06470</name>
</gene>
<proteinExistence type="predicted"/>
<comment type="caution">
    <text evidence="1">The sequence shown here is derived from an EMBL/GenBank/DDBJ whole genome shotgun (WGS) entry which is preliminary data.</text>
</comment>
<dbReference type="eggNOG" id="ENOG50339IW">
    <property type="taxonomic scope" value="Bacteria"/>
</dbReference>
<reference evidence="1 2" key="1">
    <citation type="submission" date="2018-01" db="EMBL/GenBank/DDBJ databases">
        <title>Whole genome sequencing of Histamine producing bacteria.</title>
        <authorList>
            <person name="Butler K."/>
        </authorList>
    </citation>
    <scope>NUCLEOTIDE SEQUENCE [LARGE SCALE GENOMIC DNA]</scope>
    <source>
        <strain evidence="1 2">FS-7.2</strain>
    </source>
</reference>
<dbReference type="GeneID" id="29945680"/>
<dbReference type="InterPro" id="IPR021677">
    <property type="entry name" value="DUF2986"/>
</dbReference>
<dbReference type="RefSeq" id="WP_036790469.1">
    <property type="nucleotide sequence ID" value="NZ_LN794353.1"/>
</dbReference>
<dbReference type="AlphaFoldDB" id="A0A0B7JG65"/>
<accession>A0A0B7JG65</accession>
<protein>
    <submittedName>
        <fullName evidence="1">DUF2986 domain-containing protein</fullName>
    </submittedName>
</protein>
<dbReference type="Proteomes" id="UP000241426">
    <property type="component" value="Unassembled WGS sequence"/>
</dbReference>
<sequence>MNRKKKINETLKKRMKKANAKLNKSTKPRYISKAERAKLDAEAALVAETTDVVSDAIADAETESDAK</sequence>
<dbReference type="EMBL" id="PYNF01000004">
    <property type="protein sequence ID" value="PSU99889.1"/>
    <property type="molecule type" value="Genomic_DNA"/>
</dbReference>